<dbReference type="Pfam" id="PF00873">
    <property type="entry name" value="ACR_tran"/>
    <property type="match status" value="1"/>
</dbReference>
<evidence type="ECO:0000256" key="3">
    <source>
        <dbReference type="SAM" id="Phobius"/>
    </source>
</evidence>
<reference evidence="4 5" key="1">
    <citation type="submission" date="2018-06" db="EMBL/GenBank/DDBJ databases">
        <authorList>
            <consortium name="Pathogen Informatics"/>
            <person name="Doyle S."/>
        </authorList>
    </citation>
    <scope>NUCLEOTIDE SEQUENCE [LARGE SCALE GENOMIC DNA]</scope>
    <source>
        <strain evidence="4 5">NCTC9617</strain>
    </source>
</reference>
<evidence type="ECO:0000313" key="4">
    <source>
        <dbReference type="EMBL" id="STW49661.1"/>
    </source>
</evidence>
<dbReference type="GO" id="GO:0042910">
    <property type="term" value="F:xenobiotic transmembrane transporter activity"/>
    <property type="evidence" value="ECO:0007669"/>
    <property type="project" value="TreeGrafter"/>
</dbReference>
<dbReference type="PANTHER" id="PTHR32063:SF34">
    <property type="entry name" value="MULTIDRUG RESISTANCE PROTEIN MDTC"/>
    <property type="match status" value="1"/>
</dbReference>
<proteinExistence type="predicted"/>
<name>A0A378FWG3_KLEPN</name>
<keyword evidence="3" id="KW-0472">Membrane</keyword>
<feature type="transmembrane region" description="Helical" evidence="3">
    <location>
        <begin position="20"/>
        <end position="42"/>
    </location>
</feature>
<dbReference type="Gene3D" id="3.30.70.1440">
    <property type="entry name" value="Multidrug efflux transporter AcrB pore domain"/>
    <property type="match status" value="1"/>
</dbReference>
<gene>
    <name evidence="4" type="primary">mdtC_2</name>
    <name evidence="4" type="ORF">NCTC9617_06299</name>
</gene>
<accession>A0A378FWG3</accession>
<dbReference type="SUPFAM" id="SSF82866">
    <property type="entry name" value="Multidrug efflux transporter AcrB transmembrane domain"/>
    <property type="match status" value="1"/>
</dbReference>
<evidence type="ECO:0000256" key="1">
    <source>
        <dbReference type="ARBA" id="ARBA00022692"/>
    </source>
</evidence>
<keyword evidence="2 3" id="KW-1133">Transmembrane helix</keyword>
<dbReference type="Gene3D" id="1.20.1640.10">
    <property type="entry name" value="Multidrug efflux transporter AcrB transmembrane domain"/>
    <property type="match status" value="1"/>
</dbReference>
<sequence>MPSSVRGSFAGTAQVFQQTMNAQVILILAAIATVYIVLGVLYESYVHPLTILSTLPSAGVGASAGAGDLRCPVQPNRPDWDYVINWHR</sequence>
<keyword evidence="1 3" id="KW-0812">Transmembrane</keyword>
<dbReference type="InterPro" id="IPR001036">
    <property type="entry name" value="Acrflvin-R"/>
</dbReference>
<evidence type="ECO:0000313" key="5">
    <source>
        <dbReference type="Proteomes" id="UP000255167"/>
    </source>
</evidence>
<dbReference type="EMBL" id="UGNC01000005">
    <property type="protein sequence ID" value="STW49661.1"/>
    <property type="molecule type" value="Genomic_DNA"/>
</dbReference>
<dbReference type="Proteomes" id="UP000255167">
    <property type="component" value="Unassembled WGS sequence"/>
</dbReference>
<evidence type="ECO:0000256" key="2">
    <source>
        <dbReference type="ARBA" id="ARBA00022989"/>
    </source>
</evidence>
<dbReference type="GO" id="GO:0005886">
    <property type="term" value="C:plasma membrane"/>
    <property type="evidence" value="ECO:0007669"/>
    <property type="project" value="TreeGrafter"/>
</dbReference>
<dbReference type="AlphaFoldDB" id="A0A378FWG3"/>
<dbReference type="PANTHER" id="PTHR32063">
    <property type="match status" value="1"/>
</dbReference>
<protein>
    <submittedName>
        <fullName evidence="4">Multidrug transporter MdtC</fullName>
    </submittedName>
</protein>
<organism evidence="4 5">
    <name type="scientific">Klebsiella pneumoniae</name>
    <dbReference type="NCBI Taxonomy" id="573"/>
    <lineage>
        <taxon>Bacteria</taxon>
        <taxon>Pseudomonadati</taxon>
        <taxon>Pseudomonadota</taxon>
        <taxon>Gammaproteobacteria</taxon>
        <taxon>Enterobacterales</taxon>
        <taxon>Enterobacteriaceae</taxon>
        <taxon>Klebsiella/Raoultella group</taxon>
        <taxon>Klebsiella</taxon>
        <taxon>Klebsiella pneumoniae complex</taxon>
    </lineage>
</organism>